<dbReference type="OrthoDB" id="2624498at2"/>
<proteinExistence type="predicted"/>
<reference evidence="1 2" key="1">
    <citation type="submission" date="2020-01" db="EMBL/GenBank/DDBJ databases">
        <title>Paenibacillus soybeanensis sp. nov. isolated from the nodules of soybean (Glycine max(L.) Merr).</title>
        <authorList>
            <person name="Wang H."/>
        </authorList>
    </citation>
    <scope>NUCLEOTIDE SEQUENCE [LARGE SCALE GENOMIC DNA]</scope>
    <source>
        <strain evidence="1 2">DSM 23054</strain>
    </source>
</reference>
<name>A0A7X5BXM2_9BACL</name>
<evidence type="ECO:0000313" key="1">
    <source>
        <dbReference type="EMBL" id="NBC70668.1"/>
    </source>
</evidence>
<sequence>MVRTKATKLENQVYSNRVARSEFDRNWRSHITRSGYFVYVAKCDGASVTVLLTTGASKLITFVRGGKVWVGQGGTSHYSKPHVAKDL</sequence>
<gene>
    <name evidence="1" type="ORF">GT003_16830</name>
</gene>
<evidence type="ECO:0000313" key="2">
    <source>
        <dbReference type="Proteomes" id="UP000558113"/>
    </source>
</evidence>
<comment type="caution">
    <text evidence="1">The sequence shown here is derived from an EMBL/GenBank/DDBJ whole genome shotgun (WGS) entry which is preliminary data.</text>
</comment>
<keyword evidence="2" id="KW-1185">Reference proteome</keyword>
<dbReference type="Proteomes" id="UP000558113">
    <property type="component" value="Unassembled WGS sequence"/>
</dbReference>
<protein>
    <submittedName>
        <fullName evidence="1">Uncharacterized protein</fullName>
    </submittedName>
</protein>
<dbReference type="EMBL" id="JAAAMU010000008">
    <property type="protein sequence ID" value="NBC70668.1"/>
    <property type="molecule type" value="Genomic_DNA"/>
</dbReference>
<accession>A0A7X5BXM2</accession>
<dbReference type="RefSeq" id="WP_161699855.1">
    <property type="nucleotide sequence ID" value="NZ_JAAAMU010000008.1"/>
</dbReference>
<dbReference type="AlphaFoldDB" id="A0A7X5BXM2"/>
<organism evidence="1 2">
    <name type="scientific">Paenibacillus sacheonensis</name>
    <dbReference type="NCBI Taxonomy" id="742054"/>
    <lineage>
        <taxon>Bacteria</taxon>
        <taxon>Bacillati</taxon>
        <taxon>Bacillota</taxon>
        <taxon>Bacilli</taxon>
        <taxon>Bacillales</taxon>
        <taxon>Paenibacillaceae</taxon>
        <taxon>Paenibacillus</taxon>
    </lineage>
</organism>